<keyword evidence="1" id="KW-1133">Transmembrane helix</keyword>
<dbReference type="EMBL" id="JAFBFH010000009">
    <property type="protein sequence ID" value="MBM7714826.1"/>
    <property type="molecule type" value="Genomic_DNA"/>
</dbReference>
<keyword evidence="1" id="KW-0812">Transmembrane</keyword>
<keyword evidence="1" id="KW-0472">Membrane</keyword>
<reference evidence="2 3" key="1">
    <citation type="submission" date="2021-01" db="EMBL/GenBank/DDBJ databases">
        <title>Genomic Encyclopedia of Type Strains, Phase IV (KMG-IV): sequencing the most valuable type-strain genomes for metagenomic binning, comparative biology and taxonomic classification.</title>
        <authorList>
            <person name="Goeker M."/>
        </authorList>
    </citation>
    <scope>NUCLEOTIDE SEQUENCE [LARGE SCALE GENOMIC DNA]</scope>
    <source>
        <strain evidence="2 3">DSM 105453</strain>
    </source>
</reference>
<accession>A0ABS2R8B4</accession>
<sequence length="84" mass="9530">MKNRYLLCLLLCCALIYIALPRLNVHAQGLEGIFSLSWIAFALLVFAGNLAALLFFNKKSLKKHQVKTMHKDTEGRRIRPKGTT</sequence>
<keyword evidence="3" id="KW-1185">Reference proteome</keyword>
<gene>
    <name evidence="2" type="ORF">JOC94_001798</name>
</gene>
<evidence type="ECO:0000256" key="1">
    <source>
        <dbReference type="SAM" id="Phobius"/>
    </source>
</evidence>
<protein>
    <submittedName>
        <fullName evidence="2">Uncharacterized protein</fullName>
    </submittedName>
</protein>
<evidence type="ECO:0000313" key="3">
    <source>
        <dbReference type="Proteomes" id="UP000823485"/>
    </source>
</evidence>
<name>A0ABS2R8B4_9BACI</name>
<evidence type="ECO:0000313" key="2">
    <source>
        <dbReference type="EMBL" id="MBM7714826.1"/>
    </source>
</evidence>
<organism evidence="2 3">
    <name type="scientific">Siminovitchia thermophila</name>
    <dbReference type="NCBI Taxonomy" id="1245522"/>
    <lineage>
        <taxon>Bacteria</taxon>
        <taxon>Bacillati</taxon>
        <taxon>Bacillota</taxon>
        <taxon>Bacilli</taxon>
        <taxon>Bacillales</taxon>
        <taxon>Bacillaceae</taxon>
        <taxon>Siminovitchia</taxon>
    </lineage>
</organism>
<feature type="transmembrane region" description="Helical" evidence="1">
    <location>
        <begin position="37"/>
        <end position="56"/>
    </location>
</feature>
<comment type="caution">
    <text evidence="2">The sequence shown here is derived from an EMBL/GenBank/DDBJ whole genome shotgun (WGS) entry which is preliminary data.</text>
</comment>
<proteinExistence type="predicted"/>
<dbReference type="RefSeq" id="WP_205179045.1">
    <property type="nucleotide sequence ID" value="NZ_JAFBFH010000009.1"/>
</dbReference>
<dbReference type="Proteomes" id="UP000823485">
    <property type="component" value="Unassembled WGS sequence"/>
</dbReference>